<dbReference type="GO" id="GO:0043041">
    <property type="term" value="P:amino acid activation for nonribosomal peptide biosynthetic process"/>
    <property type="evidence" value="ECO:0007669"/>
    <property type="project" value="TreeGrafter"/>
</dbReference>
<feature type="non-terminal residue" evidence="4">
    <location>
        <position position="1"/>
    </location>
</feature>
<dbReference type="EMBL" id="PYGF01000022">
    <property type="protein sequence ID" value="PSK97276.1"/>
    <property type="molecule type" value="Genomic_DNA"/>
</dbReference>
<dbReference type="GO" id="GO:0005737">
    <property type="term" value="C:cytoplasm"/>
    <property type="evidence" value="ECO:0007669"/>
    <property type="project" value="TreeGrafter"/>
</dbReference>
<dbReference type="SMART" id="SM00823">
    <property type="entry name" value="PKS_PP"/>
    <property type="match status" value="1"/>
</dbReference>
<evidence type="ECO:0000313" key="4">
    <source>
        <dbReference type="EMBL" id="PSK97276.1"/>
    </source>
</evidence>
<dbReference type="Pfam" id="PF00550">
    <property type="entry name" value="PP-binding"/>
    <property type="match status" value="1"/>
</dbReference>
<dbReference type="GO" id="GO:0044550">
    <property type="term" value="P:secondary metabolite biosynthetic process"/>
    <property type="evidence" value="ECO:0007669"/>
    <property type="project" value="TreeGrafter"/>
</dbReference>
<sequence length="426" mass="48191">EEKTVEALRNFLSKGLPDFMVPARFVAMDKLPLSPSGKIDRKALPDPGEEFKTGKVFIAPNNEQEKHMIEIWAATLGIRPEVISMEDDFFALGGNSLKAVMLISKIHQRLEVQISIQMIFQNATPKSLIDHMHKIKFENYQFDAHLIPLQANGSRAPLFVVPGIEGKCFYLVEMAKALGNDQPVYGFQYMGLLDGEDPFDSIEQMAAFNISLIRKVQPQGPYQLAGHSMGGWIAVEIAKQLTEQGEKVAFLGLFDSYSPNVLREMNVHPVSSQNDDLRNLLMLLERLFAYKGTDFGYAELEENLLQMDHKNRIAHVREWIISNGLLPNTFTDKEIWQWAKLIGANSRISYEPSRINLQALLIKADITYRDHSNLSECLGWTKILDSDLEIRTSPGDHINMMSSQNAIDLAKILKENLQKSMSILEI</sequence>
<dbReference type="Gene3D" id="3.30.300.30">
    <property type="match status" value="1"/>
</dbReference>
<dbReference type="Pfam" id="PF00975">
    <property type="entry name" value="Thioesterase"/>
    <property type="match status" value="1"/>
</dbReference>
<organism evidence="4 5">
    <name type="scientific">Cecembia rubra</name>
    <dbReference type="NCBI Taxonomy" id="1485585"/>
    <lineage>
        <taxon>Bacteria</taxon>
        <taxon>Pseudomonadati</taxon>
        <taxon>Bacteroidota</taxon>
        <taxon>Cytophagia</taxon>
        <taxon>Cytophagales</taxon>
        <taxon>Cyclobacteriaceae</taxon>
        <taxon>Cecembia</taxon>
    </lineage>
</organism>
<dbReference type="InterPro" id="IPR001031">
    <property type="entry name" value="Thioesterase"/>
</dbReference>
<keyword evidence="5" id="KW-1185">Reference proteome</keyword>
<dbReference type="InterPro" id="IPR006162">
    <property type="entry name" value="Ppantetheine_attach_site"/>
</dbReference>
<feature type="domain" description="Carrier" evidence="3">
    <location>
        <begin position="59"/>
        <end position="136"/>
    </location>
</feature>
<dbReference type="InterPro" id="IPR020806">
    <property type="entry name" value="PKS_PP-bd"/>
</dbReference>
<dbReference type="InterPro" id="IPR045851">
    <property type="entry name" value="AMP-bd_C_sf"/>
</dbReference>
<dbReference type="PANTHER" id="PTHR45527">
    <property type="entry name" value="NONRIBOSOMAL PEPTIDE SYNTHETASE"/>
    <property type="match status" value="1"/>
</dbReference>
<dbReference type="Gene3D" id="3.40.50.1820">
    <property type="entry name" value="alpha/beta hydrolase"/>
    <property type="match status" value="1"/>
</dbReference>
<name>A0A2P8DJ69_9BACT</name>
<dbReference type="PANTHER" id="PTHR45527:SF1">
    <property type="entry name" value="FATTY ACID SYNTHASE"/>
    <property type="match status" value="1"/>
</dbReference>
<dbReference type="Gene3D" id="1.10.1200.10">
    <property type="entry name" value="ACP-like"/>
    <property type="match status" value="1"/>
</dbReference>
<dbReference type="InterPro" id="IPR009081">
    <property type="entry name" value="PP-bd_ACP"/>
</dbReference>
<evidence type="ECO:0000259" key="3">
    <source>
        <dbReference type="PROSITE" id="PS50075"/>
    </source>
</evidence>
<dbReference type="InterPro" id="IPR020802">
    <property type="entry name" value="TesA-like"/>
</dbReference>
<dbReference type="SUPFAM" id="SSF47336">
    <property type="entry name" value="ACP-like"/>
    <property type="match status" value="1"/>
</dbReference>
<protein>
    <submittedName>
        <fullName evidence="4">Thioesterase domain-containing protein</fullName>
    </submittedName>
</protein>
<gene>
    <name evidence="4" type="ORF">CLV48_1221</name>
</gene>
<keyword evidence="1" id="KW-0596">Phosphopantetheine</keyword>
<evidence type="ECO:0000256" key="1">
    <source>
        <dbReference type="ARBA" id="ARBA00022450"/>
    </source>
</evidence>
<keyword evidence="2" id="KW-0597">Phosphoprotein</keyword>
<dbReference type="PROSITE" id="PS00012">
    <property type="entry name" value="PHOSPHOPANTETHEINE"/>
    <property type="match status" value="1"/>
</dbReference>
<reference evidence="4 5" key="1">
    <citation type="submission" date="2018-03" db="EMBL/GenBank/DDBJ databases">
        <title>Genomic Encyclopedia of Archaeal and Bacterial Type Strains, Phase II (KMG-II): from individual species to whole genera.</title>
        <authorList>
            <person name="Goeker M."/>
        </authorList>
    </citation>
    <scope>NUCLEOTIDE SEQUENCE [LARGE SCALE GENOMIC DNA]</scope>
    <source>
        <strain evidence="4 5">DSM 28057</strain>
    </source>
</reference>
<dbReference type="SUPFAM" id="SSF56801">
    <property type="entry name" value="Acetyl-CoA synthetase-like"/>
    <property type="match status" value="1"/>
</dbReference>
<dbReference type="RefSeq" id="WP_245889626.1">
    <property type="nucleotide sequence ID" value="NZ_PYGF01000022.1"/>
</dbReference>
<comment type="caution">
    <text evidence="4">The sequence shown here is derived from an EMBL/GenBank/DDBJ whole genome shotgun (WGS) entry which is preliminary data.</text>
</comment>
<dbReference type="InterPro" id="IPR029058">
    <property type="entry name" value="AB_hydrolase_fold"/>
</dbReference>
<evidence type="ECO:0000313" key="5">
    <source>
        <dbReference type="Proteomes" id="UP000240708"/>
    </source>
</evidence>
<dbReference type="SUPFAM" id="SSF53474">
    <property type="entry name" value="alpha/beta-Hydrolases"/>
    <property type="match status" value="1"/>
</dbReference>
<evidence type="ECO:0000256" key="2">
    <source>
        <dbReference type="ARBA" id="ARBA00022553"/>
    </source>
</evidence>
<dbReference type="Proteomes" id="UP000240708">
    <property type="component" value="Unassembled WGS sequence"/>
</dbReference>
<dbReference type="SMART" id="SM00824">
    <property type="entry name" value="PKS_TE"/>
    <property type="match status" value="1"/>
</dbReference>
<dbReference type="GO" id="GO:0031177">
    <property type="term" value="F:phosphopantetheine binding"/>
    <property type="evidence" value="ECO:0007669"/>
    <property type="project" value="InterPro"/>
</dbReference>
<dbReference type="InterPro" id="IPR036736">
    <property type="entry name" value="ACP-like_sf"/>
</dbReference>
<dbReference type="AlphaFoldDB" id="A0A2P8DJ69"/>
<accession>A0A2P8DJ69</accession>
<dbReference type="PROSITE" id="PS50075">
    <property type="entry name" value="CARRIER"/>
    <property type="match status" value="1"/>
</dbReference>
<proteinExistence type="predicted"/>